<feature type="signal peptide" evidence="3">
    <location>
        <begin position="1"/>
        <end position="25"/>
    </location>
</feature>
<keyword evidence="1 3" id="KW-0732">Signal</keyword>
<dbReference type="EMBL" id="PXYL01000002">
    <property type="protein sequence ID" value="PSJ63178.1"/>
    <property type="molecule type" value="Genomic_DNA"/>
</dbReference>
<evidence type="ECO:0000256" key="2">
    <source>
        <dbReference type="ARBA" id="ARBA00022764"/>
    </source>
</evidence>
<accession>A0A2P7SL22</accession>
<dbReference type="RefSeq" id="WP_106722837.1">
    <property type="nucleotide sequence ID" value="NZ_PXYL01000002.1"/>
</dbReference>
<comment type="caution">
    <text evidence="4">The sequence shown here is derived from an EMBL/GenBank/DDBJ whole genome shotgun (WGS) entry which is preliminary data.</text>
</comment>
<keyword evidence="2" id="KW-0574">Periplasm</keyword>
<dbReference type="GO" id="GO:0030288">
    <property type="term" value="C:outer membrane-bounded periplasmic space"/>
    <property type="evidence" value="ECO:0007669"/>
    <property type="project" value="TreeGrafter"/>
</dbReference>
<organism evidence="4 5">
    <name type="scientific">Pseudaminobacter soli</name>
    <name type="common">ex Li et al. 2025</name>
    <dbReference type="NCBI Taxonomy" id="1295366"/>
    <lineage>
        <taxon>Bacteria</taxon>
        <taxon>Pseudomonadati</taxon>
        <taxon>Pseudomonadota</taxon>
        <taxon>Alphaproteobacteria</taxon>
        <taxon>Hyphomicrobiales</taxon>
        <taxon>Phyllobacteriaceae</taxon>
        <taxon>Pseudaminobacter</taxon>
    </lineage>
</organism>
<name>A0A2P7SL22_9HYPH</name>
<dbReference type="Proteomes" id="UP000240653">
    <property type="component" value="Unassembled WGS sequence"/>
</dbReference>
<feature type="chain" id="PRO_5015156433" evidence="3">
    <location>
        <begin position="26"/>
        <end position="342"/>
    </location>
</feature>
<sequence length="342" mass="36706">MKITTRIAKATALAGAMLLPAAASAEELVVGAFGGSFAENAKACYVEPFEKATGATVTLKLANSSQHAAAVRATAGESDMDVIFMDDAFAAQLKNEGLTEKLDRSKLTHADEIVPDAWGADDAYVVAMLSATTIVYNPQTVTTPPTSWKDLFDPKYAGRVTIGDISGTTGWQFLMAVNKMEGGSLDDITPGLKAIKPLAENSVVLYTQADQVVSLFERGEVDIAVWYPDRAGVAAQKGLPVAVAYPQEGAVAIKPSVVMPKGTQRSDLALKFIDQVLSAESQKCFSEAAFIGSVNKDVKLSDEVSKIVPTDEVVKKLLFLDPNTMSQKLPEWTRQWQREVAR</sequence>
<protein>
    <submittedName>
        <fullName evidence="4">ABC transporter substrate-binding protein</fullName>
    </submittedName>
</protein>
<dbReference type="AlphaFoldDB" id="A0A2P7SL22"/>
<dbReference type="InterPro" id="IPR006059">
    <property type="entry name" value="SBP"/>
</dbReference>
<dbReference type="GO" id="GO:0015888">
    <property type="term" value="P:thiamine transport"/>
    <property type="evidence" value="ECO:0007669"/>
    <property type="project" value="TreeGrafter"/>
</dbReference>
<dbReference type="SUPFAM" id="SSF53850">
    <property type="entry name" value="Periplasmic binding protein-like II"/>
    <property type="match status" value="1"/>
</dbReference>
<evidence type="ECO:0000256" key="1">
    <source>
        <dbReference type="ARBA" id="ARBA00022729"/>
    </source>
</evidence>
<dbReference type="PANTHER" id="PTHR30006:SF2">
    <property type="entry name" value="ABC TRANSPORTER SUBSTRATE-BINDING PROTEIN"/>
    <property type="match status" value="1"/>
</dbReference>
<dbReference type="PANTHER" id="PTHR30006">
    <property type="entry name" value="THIAMINE-BINDING PERIPLASMIC PROTEIN-RELATED"/>
    <property type="match status" value="1"/>
</dbReference>
<evidence type="ECO:0000313" key="4">
    <source>
        <dbReference type="EMBL" id="PSJ63178.1"/>
    </source>
</evidence>
<dbReference type="OrthoDB" id="9766989at2"/>
<reference evidence="4 5" key="1">
    <citation type="submission" date="2018-03" db="EMBL/GenBank/DDBJ databases">
        <title>The draft genome of Mesorhizobium soli JCM 19897.</title>
        <authorList>
            <person name="Li L."/>
            <person name="Liu L."/>
            <person name="Liang L."/>
            <person name="Wang T."/>
            <person name="Zhang X."/>
        </authorList>
    </citation>
    <scope>NUCLEOTIDE SEQUENCE [LARGE SCALE GENOMIC DNA]</scope>
    <source>
        <strain evidence="4 5">JCM 19897</strain>
    </source>
</reference>
<dbReference type="GO" id="GO:0030975">
    <property type="term" value="F:thiamine binding"/>
    <property type="evidence" value="ECO:0007669"/>
    <property type="project" value="TreeGrafter"/>
</dbReference>
<dbReference type="Gene3D" id="3.40.190.10">
    <property type="entry name" value="Periplasmic binding protein-like II"/>
    <property type="match status" value="2"/>
</dbReference>
<dbReference type="CDD" id="cd13589">
    <property type="entry name" value="PBP2_polyamine_RpCGA009"/>
    <property type="match status" value="1"/>
</dbReference>
<gene>
    <name evidence="4" type="ORF">C7I85_05010</name>
</gene>
<keyword evidence="5" id="KW-1185">Reference proteome</keyword>
<evidence type="ECO:0000313" key="5">
    <source>
        <dbReference type="Proteomes" id="UP000240653"/>
    </source>
</evidence>
<evidence type="ECO:0000256" key="3">
    <source>
        <dbReference type="SAM" id="SignalP"/>
    </source>
</evidence>
<proteinExistence type="predicted"/>
<dbReference type="Pfam" id="PF13416">
    <property type="entry name" value="SBP_bac_8"/>
    <property type="match status" value="1"/>
</dbReference>
<dbReference type="GO" id="GO:0030976">
    <property type="term" value="F:thiamine pyrophosphate binding"/>
    <property type="evidence" value="ECO:0007669"/>
    <property type="project" value="TreeGrafter"/>
</dbReference>